<proteinExistence type="predicted"/>
<evidence type="ECO:0000256" key="1">
    <source>
        <dbReference type="SAM" id="MobiDB-lite"/>
    </source>
</evidence>
<gene>
    <name evidence="2" type="ORF">CAPTEDRAFT_201966</name>
</gene>
<evidence type="ECO:0000313" key="4">
    <source>
        <dbReference type="Proteomes" id="UP000014760"/>
    </source>
</evidence>
<protein>
    <submittedName>
        <fullName evidence="2 3">Uncharacterized protein</fullName>
    </submittedName>
</protein>
<dbReference type="Proteomes" id="UP000014760">
    <property type="component" value="Unassembled WGS sequence"/>
</dbReference>
<name>R7V2I1_CAPTE</name>
<feature type="compositionally biased region" description="Polar residues" evidence="1">
    <location>
        <begin position="46"/>
        <end position="61"/>
    </location>
</feature>
<organism evidence="2">
    <name type="scientific">Capitella teleta</name>
    <name type="common">Polychaete worm</name>
    <dbReference type="NCBI Taxonomy" id="283909"/>
    <lineage>
        <taxon>Eukaryota</taxon>
        <taxon>Metazoa</taxon>
        <taxon>Spiralia</taxon>
        <taxon>Lophotrochozoa</taxon>
        <taxon>Annelida</taxon>
        <taxon>Polychaeta</taxon>
        <taxon>Sedentaria</taxon>
        <taxon>Scolecida</taxon>
        <taxon>Capitellidae</taxon>
        <taxon>Capitella</taxon>
    </lineage>
</organism>
<dbReference type="EMBL" id="KB297790">
    <property type="protein sequence ID" value="ELU09916.1"/>
    <property type="molecule type" value="Genomic_DNA"/>
</dbReference>
<feature type="region of interest" description="Disordered" evidence="1">
    <location>
        <begin position="27"/>
        <end position="61"/>
    </location>
</feature>
<evidence type="ECO:0000313" key="2">
    <source>
        <dbReference type="EMBL" id="ELU09916.1"/>
    </source>
</evidence>
<dbReference type="EMBL" id="AMQN01006178">
    <property type="status" value="NOT_ANNOTATED_CDS"/>
    <property type="molecule type" value="Genomic_DNA"/>
</dbReference>
<accession>R7V2I1</accession>
<reference evidence="4" key="1">
    <citation type="submission" date="2012-12" db="EMBL/GenBank/DDBJ databases">
        <authorList>
            <person name="Hellsten U."/>
            <person name="Grimwood J."/>
            <person name="Chapman J.A."/>
            <person name="Shapiro H."/>
            <person name="Aerts A."/>
            <person name="Otillar R.P."/>
            <person name="Terry A.Y."/>
            <person name="Boore J.L."/>
            <person name="Simakov O."/>
            <person name="Marletaz F."/>
            <person name="Cho S.-J."/>
            <person name="Edsinger-Gonzales E."/>
            <person name="Havlak P."/>
            <person name="Kuo D.-H."/>
            <person name="Larsson T."/>
            <person name="Lv J."/>
            <person name="Arendt D."/>
            <person name="Savage R."/>
            <person name="Osoegawa K."/>
            <person name="de Jong P."/>
            <person name="Lindberg D.R."/>
            <person name="Seaver E.C."/>
            <person name="Weisblat D.A."/>
            <person name="Putnam N.H."/>
            <person name="Grigoriev I.V."/>
            <person name="Rokhsar D.S."/>
        </authorList>
    </citation>
    <scope>NUCLEOTIDE SEQUENCE</scope>
    <source>
        <strain evidence="4">I ESC-2004</strain>
    </source>
</reference>
<sequence>MLKIDKNPESQHVRDCMTWHYGYSASRERTPHSSAGGGNSNDRVHSGTNYATGYTFNPSQDTDYIPQSTYVYSNTPEKNLDQMQCAEKQDKVIDALRGWPGDRLINNTSGFDRNEDVEPQNDPSKDPYMADLMAHAYMKNKTNKQKDGSASANKRANLKSGGKPTRTSMMRHIVNNEKAHPVQSELWKMPKFTKGAKSTNASRRSASGGKSRAAPEGAQFAGVATGFSPSGYGFGADATQNVDTGCSYGNPYESYGYDTAAATEPYTYTNPGAMTSPPATDNNFKLPPISSTAAQDQAYTYNYNGNGYDARPPSNGVYGASETRFSPDKQKSVSFEVAL</sequence>
<dbReference type="AlphaFoldDB" id="R7V2I1"/>
<reference evidence="2 4" key="2">
    <citation type="journal article" date="2013" name="Nature">
        <title>Insights into bilaterian evolution from three spiralian genomes.</title>
        <authorList>
            <person name="Simakov O."/>
            <person name="Marletaz F."/>
            <person name="Cho S.J."/>
            <person name="Edsinger-Gonzales E."/>
            <person name="Havlak P."/>
            <person name="Hellsten U."/>
            <person name="Kuo D.H."/>
            <person name="Larsson T."/>
            <person name="Lv J."/>
            <person name="Arendt D."/>
            <person name="Savage R."/>
            <person name="Osoegawa K."/>
            <person name="de Jong P."/>
            <person name="Grimwood J."/>
            <person name="Chapman J.A."/>
            <person name="Shapiro H."/>
            <person name="Aerts A."/>
            <person name="Otillar R.P."/>
            <person name="Terry A.Y."/>
            <person name="Boore J.L."/>
            <person name="Grigoriev I.V."/>
            <person name="Lindberg D.R."/>
            <person name="Seaver E.C."/>
            <person name="Weisblat D.A."/>
            <person name="Putnam N.H."/>
            <person name="Rokhsar D.S."/>
        </authorList>
    </citation>
    <scope>NUCLEOTIDE SEQUENCE</scope>
    <source>
        <strain evidence="2 4">I ESC-2004</strain>
    </source>
</reference>
<feature type="region of interest" description="Disordered" evidence="1">
    <location>
        <begin position="312"/>
        <end position="339"/>
    </location>
</feature>
<feature type="compositionally biased region" description="Low complexity" evidence="1">
    <location>
        <begin position="201"/>
        <end position="214"/>
    </location>
</feature>
<evidence type="ECO:0000313" key="3">
    <source>
        <dbReference type="EnsemblMetazoa" id="CapteP201966"/>
    </source>
</evidence>
<reference evidence="3" key="3">
    <citation type="submission" date="2015-06" db="UniProtKB">
        <authorList>
            <consortium name="EnsemblMetazoa"/>
        </authorList>
    </citation>
    <scope>IDENTIFICATION</scope>
</reference>
<feature type="region of interest" description="Disordered" evidence="1">
    <location>
        <begin position="193"/>
        <end position="217"/>
    </location>
</feature>
<dbReference type="HOGENOM" id="CLU_819507_0_0_1"/>
<dbReference type="EnsemblMetazoa" id="CapteT201966">
    <property type="protein sequence ID" value="CapteP201966"/>
    <property type="gene ID" value="CapteG201966"/>
</dbReference>
<feature type="region of interest" description="Disordered" evidence="1">
    <location>
        <begin position="106"/>
        <end position="126"/>
    </location>
</feature>
<feature type="region of interest" description="Disordered" evidence="1">
    <location>
        <begin position="142"/>
        <end position="167"/>
    </location>
</feature>
<keyword evidence="4" id="KW-1185">Reference proteome</keyword>